<dbReference type="PANTHER" id="PTHR11008:SF9">
    <property type="entry name" value="PROTEIN TAKEOUT-LIKE PROTEIN"/>
    <property type="match status" value="1"/>
</dbReference>
<dbReference type="SMART" id="SM00700">
    <property type="entry name" value="JHBP"/>
    <property type="match status" value="1"/>
</dbReference>
<organism evidence="2 3">
    <name type="scientific">Psylliodes chrysocephalus</name>
    <dbReference type="NCBI Taxonomy" id="3402493"/>
    <lineage>
        <taxon>Eukaryota</taxon>
        <taxon>Metazoa</taxon>
        <taxon>Ecdysozoa</taxon>
        <taxon>Arthropoda</taxon>
        <taxon>Hexapoda</taxon>
        <taxon>Insecta</taxon>
        <taxon>Pterygota</taxon>
        <taxon>Neoptera</taxon>
        <taxon>Endopterygota</taxon>
        <taxon>Coleoptera</taxon>
        <taxon>Polyphaga</taxon>
        <taxon>Cucujiformia</taxon>
        <taxon>Chrysomeloidea</taxon>
        <taxon>Chrysomelidae</taxon>
        <taxon>Galerucinae</taxon>
        <taxon>Alticini</taxon>
        <taxon>Psylliodes</taxon>
    </lineage>
</organism>
<feature type="signal peptide" evidence="1">
    <location>
        <begin position="1"/>
        <end position="18"/>
    </location>
</feature>
<dbReference type="Pfam" id="PF06585">
    <property type="entry name" value="JHBP"/>
    <property type="match status" value="1"/>
</dbReference>
<evidence type="ECO:0000313" key="2">
    <source>
        <dbReference type="EMBL" id="CAH1101333.1"/>
    </source>
</evidence>
<dbReference type="InterPro" id="IPR038606">
    <property type="entry name" value="To_sf"/>
</dbReference>
<accession>A0A9P0CIL4</accession>
<reference evidence="2" key="1">
    <citation type="submission" date="2022-01" db="EMBL/GenBank/DDBJ databases">
        <authorList>
            <person name="King R."/>
        </authorList>
    </citation>
    <scope>NUCLEOTIDE SEQUENCE</scope>
</reference>
<dbReference type="EMBL" id="OV651823">
    <property type="protein sequence ID" value="CAH1101333.1"/>
    <property type="molecule type" value="Genomic_DNA"/>
</dbReference>
<dbReference type="PANTHER" id="PTHR11008">
    <property type="entry name" value="PROTEIN TAKEOUT-LIKE PROTEIN"/>
    <property type="match status" value="1"/>
</dbReference>
<dbReference type="Proteomes" id="UP001153636">
    <property type="component" value="Chromosome 11"/>
</dbReference>
<keyword evidence="3" id="KW-1185">Reference proteome</keyword>
<keyword evidence="1" id="KW-0732">Signal</keyword>
<evidence type="ECO:0000313" key="3">
    <source>
        <dbReference type="Proteomes" id="UP001153636"/>
    </source>
</evidence>
<dbReference type="Gene3D" id="3.15.10.30">
    <property type="entry name" value="Haemolymph juvenile hormone binding protein"/>
    <property type="match status" value="1"/>
</dbReference>
<name>A0A9P0CIL4_9CUCU</name>
<proteinExistence type="predicted"/>
<protein>
    <submittedName>
        <fullName evidence="2">Uncharacterized protein</fullName>
    </submittedName>
</protein>
<dbReference type="OrthoDB" id="6759118at2759"/>
<dbReference type="InterPro" id="IPR010562">
    <property type="entry name" value="Haemolymph_juvenile_hormone-bd"/>
</dbReference>
<sequence>MFAVKVIALLALAFVASASDLDKGLAIMACAKRAISGGVPELGVPSHDPYVELKTVFNWAGQIGVVDAKIGIHNMTWAGLATWKLSASQKSYDTDTDAVFDFELYWKLMELAGKYEAEEHELFFHQEQHGTFSAKLEESAWKGQINLTKPNEHSNGTVNNVKIDWEVEDVDVKITGLGIAGKAVTKSIEVAVKNALNLKLIKNKVGEFIKMRLETIWWNTGKVWDLVQWCEDNPAKSTFN</sequence>
<dbReference type="AlphaFoldDB" id="A0A9P0CIL4"/>
<evidence type="ECO:0000256" key="1">
    <source>
        <dbReference type="SAM" id="SignalP"/>
    </source>
</evidence>
<gene>
    <name evidence="2" type="ORF">PSYICH_LOCUS2744</name>
</gene>
<feature type="chain" id="PRO_5040126902" evidence="1">
    <location>
        <begin position="19"/>
        <end position="240"/>
    </location>
</feature>